<feature type="binding site" evidence="10">
    <location>
        <position position="110"/>
    </location>
    <ligand>
        <name>ATP</name>
        <dbReference type="ChEBI" id="CHEBI:30616"/>
    </ligand>
</feature>
<dbReference type="SUPFAM" id="SSF52540">
    <property type="entry name" value="P-loop containing nucleoside triphosphate hydrolases"/>
    <property type="match status" value="1"/>
</dbReference>
<dbReference type="GeneTree" id="ENSGT00390000015930"/>
<dbReference type="InterPro" id="IPR020618">
    <property type="entry name" value="Adenyl_kinase_AK6"/>
</dbReference>
<keyword evidence="6 10" id="KW-0547">Nucleotide-binding</keyword>
<dbReference type="STRING" id="7719.ENSCINP00000018158"/>
<dbReference type="HOGENOM" id="CLU_079096_3_1_1"/>
<reference evidence="12" key="1">
    <citation type="journal article" date="2002" name="Science">
        <title>The draft genome of Ciona intestinalis: insights into chordate and vertebrate origins.</title>
        <authorList>
            <person name="Dehal P."/>
            <person name="Satou Y."/>
            <person name="Campbell R.K."/>
            <person name="Chapman J."/>
            <person name="Degnan B."/>
            <person name="De Tomaso A."/>
            <person name="Davidson B."/>
            <person name="Di Gregorio A."/>
            <person name="Gelpke M."/>
            <person name="Goodstein D.M."/>
            <person name="Harafuji N."/>
            <person name="Hastings K.E."/>
            <person name="Ho I."/>
            <person name="Hotta K."/>
            <person name="Huang W."/>
            <person name="Kawashima T."/>
            <person name="Lemaire P."/>
            <person name="Martinez D."/>
            <person name="Meinertzhagen I.A."/>
            <person name="Necula S."/>
            <person name="Nonaka M."/>
            <person name="Putnam N."/>
            <person name="Rash S."/>
            <person name="Saiga H."/>
            <person name="Satake M."/>
            <person name="Terry A."/>
            <person name="Yamada L."/>
            <person name="Wang H.G."/>
            <person name="Awazu S."/>
            <person name="Azumi K."/>
            <person name="Boore J."/>
            <person name="Branno M."/>
            <person name="Chin-Bow S."/>
            <person name="DeSantis R."/>
            <person name="Doyle S."/>
            <person name="Francino P."/>
            <person name="Keys D.N."/>
            <person name="Haga S."/>
            <person name="Hayashi H."/>
            <person name="Hino K."/>
            <person name="Imai K.S."/>
            <person name="Inaba K."/>
            <person name="Kano S."/>
            <person name="Kobayashi K."/>
            <person name="Kobayashi M."/>
            <person name="Lee B.I."/>
            <person name="Makabe K.W."/>
            <person name="Manohar C."/>
            <person name="Matassi G."/>
            <person name="Medina M."/>
            <person name="Mochizuki Y."/>
            <person name="Mount S."/>
            <person name="Morishita T."/>
            <person name="Miura S."/>
            <person name="Nakayama A."/>
            <person name="Nishizaka S."/>
            <person name="Nomoto H."/>
            <person name="Ohta F."/>
            <person name="Oishi K."/>
            <person name="Rigoutsos I."/>
            <person name="Sano M."/>
            <person name="Sasaki A."/>
            <person name="Sasakura Y."/>
            <person name="Shoguchi E."/>
            <person name="Shin-i T."/>
            <person name="Spagnuolo A."/>
            <person name="Stainier D."/>
            <person name="Suzuki M.M."/>
            <person name="Tassy O."/>
            <person name="Takatori N."/>
            <person name="Tokuoka M."/>
            <person name="Yagi K."/>
            <person name="Yoshizaki F."/>
            <person name="Wada S."/>
            <person name="Zhang C."/>
            <person name="Hyatt P.D."/>
            <person name="Larimer F."/>
            <person name="Detter C."/>
            <person name="Doggett N."/>
            <person name="Glavina T."/>
            <person name="Hawkins T."/>
            <person name="Richardson P."/>
            <person name="Lucas S."/>
            <person name="Kohara Y."/>
            <person name="Levine M."/>
            <person name="Satoh N."/>
            <person name="Rokhsar D.S."/>
        </authorList>
    </citation>
    <scope>NUCLEOTIDE SEQUENCE [LARGE SCALE GENOMIC DNA]</scope>
</reference>
<dbReference type="EMBL" id="EAAA01001886">
    <property type="status" value="NOT_ANNOTATED_CDS"/>
    <property type="molecule type" value="Genomic_DNA"/>
</dbReference>
<evidence type="ECO:0000256" key="3">
    <source>
        <dbReference type="ARBA" id="ARBA00022517"/>
    </source>
</evidence>
<evidence type="ECO:0000256" key="9">
    <source>
        <dbReference type="ARBA" id="ARBA00023242"/>
    </source>
</evidence>
<dbReference type="InParanoid" id="F6Q9P1"/>
<dbReference type="Proteomes" id="UP000008144">
    <property type="component" value="Chromosome 4"/>
</dbReference>
<dbReference type="PANTHER" id="PTHR12595">
    <property type="entry name" value="POS9-ACTIVATING FACTOR FAP7-RELATED"/>
    <property type="match status" value="1"/>
</dbReference>
<comment type="catalytic activity">
    <reaction evidence="1 10">
        <text>AMP + ATP = 2 ADP</text>
        <dbReference type="Rhea" id="RHEA:12973"/>
        <dbReference type="ChEBI" id="CHEBI:30616"/>
        <dbReference type="ChEBI" id="CHEBI:456215"/>
        <dbReference type="ChEBI" id="CHEBI:456216"/>
        <dbReference type="EC" id="2.7.4.3"/>
    </reaction>
</comment>
<dbReference type="GO" id="GO:0005524">
    <property type="term" value="F:ATP binding"/>
    <property type="evidence" value="ECO:0000318"/>
    <property type="project" value="GO_Central"/>
</dbReference>
<evidence type="ECO:0000256" key="1">
    <source>
        <dbReference type="ARBA" id="ARBA00000582"/>
    </source>
</evidence>
<proteinExistence type="inferred from homology"/>
<dbReference type="KEGG" id="cin:100177393"/>
<feature type="binding site" evidence="10">
    <location>
        <position position="17"/>
    </location>
    <ligand>
        <name>ATP</name>
        <dbReference type="ChEBI" id="CHEBI:30616"/>
    </ligand>
</feature>
<evidence type="ECO:0000313" key="11">
    <source>
        <dbReference type="Ensembl" id="ENSCINP00000018158.3"/>
    </source>
</evidence>
<comment type="catalytic activity">
    <reaction evidence="10">
        <text>ATP + H2O = ADP + phosphate + H(+)</text>
        <dbReference type="Rhea" id="RHEA:13065"/>
        <dbReference type="ChEBI" id="CHEBI:15377"/>
        <dbReference type="ChEBI" id="CHEBI:15378"/>
        <dbReference type="ChEBI" id="CHEBI:30616"/>
        <dbReference type="ChEBI" id="CHEBI:43474"/>
        <dbReference type="ChEBI" id="CHEBI:456216"/>
    </reaction>
</comment>
<keyword evidence="5 10" id="KW-0808">Transferase</keyword>
<dbReference type="GO" id="GO:0004017">
    <property type="term" value="F:AMP kinase activity"/>
    <property type="evidence" value="ECO:0000318"/>
    <property type="project" value="GO_Central"/>
</dbReference>
<evidence type="ECO:0000256" key="5">
    <source>
        <dbReference type="ARBA" id="ARBA00022679"/>
    </source>
</evidence>
<evidence type="ECO:0000256" key="4">
    <source>
        <dbReference type="ARBA" id="ARBA00022552"/>
    </source>
</evidence>
<comment type="caution">
    <text evidence="10">Lacks conserved residue(s) required for the propagation of feature annotation.</text>
</comment>
<comment type="function">
    <text evidence="10">Broad-specificity nucleoside monophosphate (NMP) kinase that catalyzes the reversible transfer of the terminal phosphate group between nucleoside triphosphates and monophosphates. Has also ATPase activity. Involved in the late cytoplasmic maturation steps of the 40S ribosomal particles, specifically 18S rRNA maturation. While NMP activity is not required for ribosome maturation, ATPase activity is. Associates transiently with small ribosomal subunit protein uS11. ATP hydrolysis breaks the interaction with uS11. May temporarily remove uS11 from the ribosome to enable a conformational change of the ribosomal RNA that is needed for the final maturation step of the small ribosomal subunit. Its NMP activity may have a role in nuclear energy homeostasis.</text>
</comment>
<dbReference type="HAMAP" id="MF_00039">
    <property type="entry name" value="Adenylate_kinase_AK6"/>
    <property type="match status" value="1"/>
</dbReference>
<evidence type="ECO:0000256" key="8">
    <source>
        <dbReference type="ARBA" id="ARBA00022840"/>
    </source>
</evidence>
<name>F6Q9P1_CIOIN</name>
<dbReference type="FunCoup" id="F6Q9P1">
    <property type="interactions" value="182"/>
</dbReference>
<organism evidence="11 12">
    <name type="scientific">Ciona intestinalis</name>
    <name type="common">Transparent sea squirt</name>
    <name type="synonym">Ascidia intestinalis</name>
    <dbReference type="NCBI Taxonomy" id="7719"/>
    <lineage>
        <taxon>Eukaryota</taxon>
        <taxon>Metazoa</taxon>
        <taxon>Chordata</taxon>
        <taxon>Tunicata</taxon>
        <taxon>Ascidiacea</taxon>
        <taxon>Phlebobranchia</taxon>
        <taxon>Cionidae</taxon>
        <taxon>Ciona</taxon>
    </lineage>
</organism>
<accession>A0A1W2W5I2</accession>
<keyword evidence="8 10" id="KW-0067">ATP-binding</keyword>
<keyword evidence="9 10" id="KW-0539">Nucleus</keyword>
<dbReference type="InterPro" id="IPR027417">
    <property type="entry name" value="P-loop_NTPase"/>
</dbReference>
<dbReference type="EC" id="2.7.4.3" evidence="10"/>
<feature type="binding site" evidence="10">
    <location>
        <position position="19"/>
    </location>
    <ligand>
        <name>ATP</name>
        <dbReference type="ChEBI" id="CHEBI:30616"/>
    </ligand>
</feature>
<reference evidence="11" key="4">
    <citation type="submission" date="2025-09" db="UniProtKB">
        <authorList>
            <consortium name="Ensembl"/>
        </authorList>
    </citation>
    <scope>IDENTIFICATION</scope>
</reference>
<reference evidence="11" key="2">
    <citation type="journal article" date="2008" name="Genome Biol.">
        <title>Improved genome assembly and evidence-based global gene model set for the chordate Ciona intestinalis: new insight into intron and operon populations.</title>
        <authorList>
            <person name="Satou Y."/>
            <person name="Mineta K."/>
            <person name="Ogasawara M."/>
            <person name="Sasakura Y."/>
            <person name="Shoguchi E."/>
            <person name="Ueno K."/>
            <person name="Yamada L."/>
            <person name="Matsumoto J."/>
            <person name="Wasserscheid J."/>
            <person name="Dewar K."/>
            <person name="Wiley G.B."/>
            <person name="Macmil S.L."/>
            <person name="Roe B.A."/>
            <person name="Zeller R.W."/>
            <person name="Hastings K.E."/>
            <person name="Lemaire P."/>
            <person name="Lindquist E."/>
            <person name="Endo T."/>
            <person name="Hotta K."/>
            <person name="Inaba K."/>
        </authorList>
    </citation>
    <scope>NUCLEOTIDE SEQUENCE [LARGE SCALE GENOMIC DNA]</scope>
    <source>
        <strain evidence="11">wild type</strain>
    </source>
</reference>
<dbReference type="Gene3D" id="3.40.50.300">
    <property type="entry name" value="P-loop containing nucleotide triphosphate hydrolases"/>
    <property type="match status" value="1"/>
</dbReference>
<comment type="subunit">
    <text evidence="10">Monomer and homodimer. Interacts with small ribosomal subunit protein uS11. Not a structural component of 43S pre-ribosomes, but transiently interacts with them by binding to uS11.</text>
</comment>
<comment type="subcellular location">
    <subcellularLocation>
        <location evidence="10">Cytoplasm</location>
    </subcellularLocation>
    <subcellularLocation>
        <location evidence="10">Nucleus</location>
    </subcellularLocation>
</comment>
<dbReference type="AlphaFoldDB" id="F6Q9P1"/>
<dbReference type="OMA" id="QCEIFGT"/>
<feature type="binding site" evidence="10">
    <location>
        <position position="14"/>
    </location>
    <ligand>
        <name>ATP</name>
        <dbReference type="ChEBI" id="CHEBI:30616"/>
    </ligand>
</feature>
<dbReference type="GO" id="GO:0006364">
    <property type="term" value="P:rRNA processing"/>
    <property type="evidence" value="ECO:0007669"/>
    <property type="project" value="UniProtKB-KW"/>
</dbReference>
<dbReference type="RefSeq" id="XP_002119318.1">
    <property type="nucleotide sequence ID" value="XM_002119282.4"/>
</dbReference>
<dbReference type="OrthoDB" id="10251185at2759"/>
<feature type="binding site" evidence="10">
    <location>
        <position position="16"/>
    </location>
    <ligand>
        <name>ATP</name>
        <dbReference type="ChEBI" id="CHEBI:30616"/>
    </ligand>
</feature>
<sequence length="172" mass="19909">MRVKPNILISGTPGTGKTTLAQELANVTNLNFVSIGQIAKENELFCGYDDQLQCPILDEERVLDELEEQMSEGGNIVDYHGCEFFPQRWFDIVFVLRTDNTILHERLSQRGYNEMKLKNNIESEIFQIILDEARESYDEQIVHELESNTPENMEKNIEQIVVWVNQWSTPAD</sequence>
<dbReference type="GO" id="GO:0005737">
    <property type="term" value="C:cytoplasm"/>
    <property type="evidence" value="ECO:0000318"/>
    <property type="project" value="GO_Central"/>
</dbReference>
<gene>
    <name evidence="11" type="primary">LOC100177393</name>
</gene>
<dbReference type="GO" id="GO:0005634">
    <property type="term" value="C:nucleus"/>
    <property type="evidence" value="ECO:0000318"/>
    <property type="project" value="GO_Central"/>
</dbReference>
<evidence type="ECO:0000256" key="7">
    <source>
        <dbReference type="ARBA" id="ARBA00022777"/>
    </source>
</evidence>
<feature type="binding site" evidence="10">
    <location>
        <position position="18"/>
    </location>
    <ligand>
        <name>ATP</name>
        <dbReference type="ChEBI" id="CHEBI:30616"/>
    </ligand>
</feature>
<dbReference type="GeneID" id="100177393"/>
<evidence type="ECO:0000256" key="10">
    <source>
        <dbReference type="HAMAP-Rule" id="MF_03173"/>
    </source>
</evidence>
<keyword evidence="2 10" id="KW-0963">Cytoplasm</keyword>
<dbReference type="FunFam" id="3.40.50.300:FF:000372">
    <property type="entry name" value="Adenylate kinase isoenzyme 6 homolog"/>
    <property type="match status" value="1"/>
</dbReference>
<feature type="region of interest" description="NMPbind" evidence="10">
    <location>
        <begin position="34"/>
        <end position="57"/>
    </location>
</feature>
<comment type="similarity">
    <text evidence="10">Belongs to the adenylate kinase family. AK6 subfamily.</text>
</comment>
<dbReference type="Pfam" id="PF13238">
    <property type="entry name" value="AAA_18"/>
    <property type="match status" value="1"/>
</dbReference>
<keyword evidence="7 10" id="KW-0418">Kinase</keyword>
<evidence type="ECO:0000313" key="12">
    <source>
        <dbReference type="Proteomes" id="UP000008144"/>
    </source>
</evidence>
<protein>
    <recommendedName>
        <fullName evidence="10">Adenylate kinase isoenzyme 6 homolog</fullName>
        <shortName evidence="10">AK6</shortName>
        <ecNumber evidence="10">2.7.4.3</ecNumber>
    </recommendedName>
    <alternativeName>
        <fullName evidence="10">Dual activity adenylate kinase/ATPase</fullName>
        <shortName evidence="10">AK/ATPase</shortName>
    </alternativeName>
</protein>
<keyword evidence="4 10" id="KW-0698">rRNA processing</keyword>
<dbReference type="PANTHER" id="PTHR12595:SF0">
    <property type="entry name" value="ADENYLATE KINASE ISOENZYME 6"/>
    <property type="match status" value="1"/>
</dbReference>
<feature type="region of interest" description="LID" evidence="10">
    <location>
        <begin position="109"/>
        <end position="119"/>
    </location>
</feature>
<dbReference type="Ensembl" id="ENSCINT00000018158.3">
    <property type="protein sequence ID" value="ENSCINP00000018158.3"/>
    <property type="gene ID" value="ENSCING00000008938.3"/>
</dbReference>
<evidence type="ECO:0000256" key="2">
    <source>
        <dbReference type="ARBA" id="ARBA00022490"/>
    </source>
</evidence>
<keyword evidence="12" id="KW-1185">Reference proteome</keyword>
<dbReference type="GO" id="GO:0016887">
    <property type="term" value="F:ATP hydrolysis activity"/>
    <property type="evidence" value="ECO:0007669"/>
    <property type="project" value="UniProtKB-UniRule"/>
</dbReference>
<accession>F6Q9P1</accession>
<reference evidence="11" key="3">
    <citation type="submission" date="2025-08" db="UniProtKB">
        <authorList>
            <consortium name="Ensembl"/>
        </authorList>
    </citation>
    <scope>IDENTIFICATION</scope>
</reference>
<keyword evidence="3 10" id="KW-0690">Ribosome biogenesis</keyword>
<evidence type="ECO:0000256" key="6">
    <source>
        <dbReference type="ARBA" id="ARBA00022741"/>
    </source>
</evidence>
<dbReference type="GO" id="GO:0042274">
    <property type="term" value="P:ribosomal small subunit biogenesis"/>
    <property type="evidence" value="ECO:0007669"/>
    <property type="project" value="UniProtKB-UniRule"/>
</dbReference>